<evidence type="ECO:0000313" key="2">
    <source>
        <dbReference type="EMBL" id="HJC41837.1"/>
    </source>
</evidence>
<dbReference type="SUPFAM" id="SSF53720">
    <property type="entry name" value="ALDH-like"/>
    <property type="match status" value="1"/>
</dbReference>
<sequence>MILAKGVLRPTEDQNAILEGMEEELAQVLQRPAPPAETVIAACDALAGRLLEGEFDGLLAALGLEERFSKEQVRSAAALMRRDSLEYKLEQELGRDFSVPCRLEPPHAGLSFTRQVLPLGVLFHIAAGNVDGLPAYSVVEGLLTGNVNILKLPQADQGLSVLLLKALVDQAPELSPYVWVFDTPSDDLPAMERMAELSDGIVVWGGEGAVSAIRRLAPQGSKLIEWGHRLSFAYVTAGGRDPEALAALARHILTTRQLLCSSCQTIFLDTGDREEVLDFCRSFLPVLEAAAREAPPLDPGSAAQVTLALYTRTLEEAAHSDGRRLLRGEGCSLTACADGELELSWQFGNPLVKPLPREKLFPMLRRHKGVLQTAGLLCAPEEREALSLLLLRAGVVRVTGPGEMSRSTCGDAHDGEYPLRRYTRITER</sequence>
<keyword evidence="1" id="KW-0521">NADP</keyword>
<evidence type="ECO:0000313" key="3">
    <source>
        <dbReference type="Proteomes" id="UP000823882"/>
    </source>
</evidence>
<accession>A0A9D2P0G4</accession>
<dbReference type="Proteomes" id="UP000823882">
    <property type="component" value="Unassembled WGS sequence"/>
</dbReference>
<gene>
    <name evidence="2" type="ORF">H9701_09860</name>
</gene>
<reference evidence="2" key="2">
    <citation type="submission" date="2021-04" db="EMBL/GenBank/DDBJ databases">
        <authorList>
            <person name="Gilroy R."/>
        </authorList>
    </citation>
    <scope>NUCLEOTIDE SEQUENCE</scope>
    <source>
        <strain evidence="2">CHK186-1790</strain>
    </source>
</reference>
<proteinExistence type="predicted"/>
<dbReference type="GO" id="GO:0008218">
    <property type="term" value="P:bioluminescence"/>
    <property type="evidence" value="ECO:0007669"/>
    <property type="project" value="InterPro"/>
</dbReference>
<dbReference type="GO" id="GO:0003995">
    <property type="term" value="F:acyl-CoA dehydrogenase activity"/>
    <property type="evidence" value="ECO:0007669"/>
    <property type="project" value="InterPro"/>
</dbReference>
<dbReference type="InterPro" id="IPR016161">
    <property type="entry name" value="Ald_DH/histidinol_DH"/>
</dbReference>
<organism evidence="2 3">
    <name type="scientific">Candidatus Intestinimonas pullistercoris</name>
    <dbReference type="NCBI Taxonomy" id="2838623"/>
    <lineage>
        <taxon>Bacteria</taxon>
        <taxon>Bacillati</taxon>
        <taxon>Bacillota</taxon>
        <taxon>Clostridia</taxon>
        <taxon>Eubacteriales</taxon>
        <taxon>Intestinimonas</taxon>
    </lineage>
</organism>
<dbReference type="AlphaFoldDB" id="A0A9D2P0G4"/>
<comment type="caution">
    <text evidence="2">The sequence shown here is derived from an EMBL/GenBank/DDBJ whole genome shotgun (WGS) entry which is preliminary data.</text>
</comment>
<dbReference type="InterPro" id="IPR008670">
    <property type="entry name" value="CoA_reduct_LuxC"/>
</dbReference>
<dbReference type="EMBL" id="DWWJ01000185">
    <property type="protein sequence ID" value="HJC41837.1"/>
    <property type="molecule type" value="Genomic_DNA"/>
</dbReference>
<reference evidence="2" key="1">
    <citation type="journal article" date="2021" name="PeerJ">
        <title>Extensive microbial diversity within the chicken gut microbiome revealed by metagenomics and culture.</title>
        <authorList>
            <person name="Gilroy R."/>
            <person name="Ravi A."/>
            <person name="Getino M."/>
            <person name="Pursley I."/>
            <person name="Horton D.L."/>
            <person name="Alikhan N.F."/>
            <person name="Baker D."/>
            <person name="Gharbi K."/>
            <person name="Hall N."/>
            <person name="Watson M."/>
            <person name="Adriaenssens E.M."/>
            <person name="Foster-Nyarko E."/>
            <person name="Jarju S."/>
            <person name="Secka A."/>
            <person name="Antonio M."/>
            <person name="Oren A."/>
            <person name="Chaudhuri R.R."/>
            <person name="La Ragione R."/>
            <person name="Hildebrand F."/>
            <person name="Pallen M.J."/>
        </authorList>
    </citation>
    <scope>NUCLEOTIDE SEQUENCE</scope>
    <source>
        <strain evidence="2">CHK186-1790</strain>
    </source>
</reference>
<dbReference type="Pfam" id="PF05893">
    <property type="entry name" value="LuxC"/>
    <property type="match status" value="1"/>
</dbReference>
<evidence type="ECO:0000256" key="1">
    <source>
        <dbReference type="ARBA" id="ARBA00022857"/>
    </source>
</evidence>
<name>A0A9D2P0G4_9FIRM</name>
<protein>
    <submittedName>
        <fullName evidence="2">Acyl-CoA reductase</fullName>
    </submittedName>
</protein>